<dbReference type="Proteomes" id="UP000017559">
    <property type="component" value="Unassembled WGS sequence"/>
</dbReference>
<proteinExistence type="predicted"/>
<accession>V2XQV7</accession>
<gene>
    <name evidence="1" type="ORF">Moror_14102</name>
</gene>
<evidence type="ECO:0000313" key="1">
    <source>
        <dbReference type="EMBL" id="ESK94935.1"/>
    </source>
</evidence>
<dbReference type="HOGENOM" id="CLU_033907_2_0_1"/>
<dbReference type="OrthoDB" id="2405944at2759"/>
<evidence type="ECO:0008006" key="3">
    <source>
        <dbReference type="Google" id="ProtNLM"/>
    </source>
</evidence>
<sequence>MTTSTTQPRRLYLFSHPRTMSNLLMRILETHPDLSQRSYSFFPAYFIGPERQSAPPREVYSYMPGYNEWEKKTYQKGLEECMEFVRGVEEKGKIPLLKDHANEFTSPTIPLDPMPLRPTVTDPKLDLPTTASTDDNDIPNPTFLPSRFMLTLTPIFIIRHPAKVAPSFLRATSSTTKNPEFPTCCAYQDQVMIFDFYRSQGVEPVVIDGGRLVSDTKRVMEEMCQRVGLDECVLKYEWEAREVPKAFVGTPMDAFNGIAIRSTGVIKERDPEKSVDIDEQVKKWEQEWDEETAKEMERHVRGGMEDYEYLLKFAI</sequence>
<reference evidence="1 2" key="1">
    <citation type="journal article" date="2014" name="BMC Genomics">
        <title>Genome and secretome analysis of the hemibiotrophic fungal pathogen, Moniliophthora roreri, which causes frosty pod rot disease of cacao: mechanisms of the biotrophic and necrotrophic phases.</title>
        <authorList>
            <person name="Meinhardt L.W."/>
            <person name="Costa G.G.L."/>
            <person name="Thomazella D.P.T."/>
            <person name="Teixeira P.J.P.L."/>
            <person name="Carazzolle M.F."/>
            <person name="Schuster S.C."/>
            <person name="Carlson J.E."/>
            <person name="Guiltinan M.J."/>
            <person name="Mieczkowski P."/>
            <person name="Farmer A."/>
            <person name="Ramaraj T."/>
            <person name="Crozier J."/>
            <person name="Davis R.E."/>
            <person name="Shao J."/>
            <person name="Melnick R.L."/>
            <person name="Pereira G.A.G."/>
            <person name="Bailey B.A."/>
        </authorList>
    </citation>
    <scope>NUCLEOTIDE SEQUENCE [LARGE SCALE GENOMIC DNA]</scope>
    <source>
        <strain evidence="1 2">MCA 2997</strain>
    </source>
</reference>
<protein>
    <recommendedName>
        <fullName evidence="3">P-loop containing nucleoside triphosphate hydrolase protein</fullName>
    </recommendedName>
</protein>
<dbReference type="InterPro" id="IPR027417">
    <property type="entry name" value="P-loop_NTPase"/>
</dbReference>
<keyword evidence="2" id="KW-1185">Reference proteome</keyword>
<dbReference type="PANTHER" id="PTHR48312:SF1">
    <property type="entry name" value="SULFOTRANSFERASE"/>
    <property type="match status" value="1"/>
</dbReference>
<evidence type="ECO:0000313" key="2">
    <source>
        <dbReference type="Proteomes" id="UP000017559"/>
    </source>
</evidence>
<dbReference type="KEGG" id="mrr:Moror_14102"/>
<comment type="caution">
    <text evidence="1">The sequence shown here is derived from an EMBL/GenBank/DDBJ whole genome shotgun (WGS) entry which is preliminary data.</text>
</comment>
<name>V2XQV7_MONRO</name>
<dbReference type="PANTHER" id="PTHR48312">
    <property type="match status" value="1"/>
</dbReference>
<dbReference type="AlphaFoldDB" id="V2XQV7"/>
<organism evidence="1 2">
    <name type="scientific">Moniliophthora roreri (strain MCA 2997)</name>
    <name type="common">Cocoa frosty pod rot fungus</name>
    <name type="synonym">Crinipellis roreri</name>
    <dbReference type="NCBI Taxonomy" id="1381753"/>
    <lineage>
        <taxon>Eukaryota</taxon>
        <taxon>Fungi</taxon>
        <taxon>Dikarya</taxon>
        <taxon>Basidiomycota</taxon>
        <taxon>Agaricomycotina</taxon>
        <taxon>Agaricomycetes</taxon>
        <taxon>Agaricomycetidae</taxon>
        <taxon>Agaricales</taxon>
        <taxon>Marasmiineae</taxon>
        <taxon>Marasmiaceae</taxon>
        <taxon>Moniliophthora</taxon>
    </lineage>
</organism>
<dbReference type="Gene3D" id="3.40.50.300">
    <property type="entry name" value="P-loop containing nucleotide triphosphate hydrolases"/>
    <property type="match status" value="1"/>
</dbReference>
<dbReference type="EMBL" id="AWSO01000118">
    <property type="protein sequence ID" value="ESK94935.1"/>
    <property type="molecule type" value="Genomic_DNA"/>
</dbReference>
<dbReference type="SUPFAM" id="SSF52540">
    <property type="entry name" value="P-loop containing nucleoside triphosphate hydrolases"/>
    <property type="match status" value="1"/>
</dbReference>